<dbReference type="GO" id="GO:0033596">
    <property type="term" value="C:TSC1-TSC2 complex"/>
    <property type="evidence" value="ECO:0007669"/>
    <property type="project" value="InterPro"/>
</dbReference>
<dbReference type="Gene3D" id="3.40.50.11210">
    <property type="entry name" value="Rap/Ran-GAP"/>
    <property type="match status" value="1"/>
</dbReference>
<evidence type="ECO:0000256" key="8">
    <source>
        <dbReference type="ARBA" id="ARBA00023765"/>
    </source>
</evidence>
<keyword evidence="6" id="KW-0472">Membrane</keyword>
<keyword evidence="2 11" id="KW-0343">GTPase activation</keyword>
<evidence type="ECO:0000256" key="2">
    <source>
        <dbReference type="ARBA" id="ARBA00022468"/>
    </source>
</evidence>
<proteinExistence type="predicted"/>
<keyword evidence="3" id="KW-0963">Cytoplasm</keyword>
<reference evidence="14" key="2">
    <citation type="submission" date="2025-09" db="UniProtKB">
        <authorList>
            <consortium name="Ensembl"/>
        </authorList>
    </citation>
    <scope>IDENTIFICATION</scope>
</reference>
<keyword evidence="4" id="KW-0597">Phosphoprotein</keyword>
<feature type="compositionally biased region" description="Polar residues" evidence="12">
    <location>
        <begin position="1679"/>
        <end position="1690"/>
    </location>
</feature>
<evidence type="ECO:0000313" key="14">
    <source>
        <dbReference type="Ensembl" id="ENSNVIP00000029300.1"/>
    </source>
</evidence>
<evidence type="ECO:0000256" key="3">
    <source>
        <dbReference type="ARBA" id="ARBA00022490"/>
    </source>
</evidence>
<dbReference type="GO" id="GO:0051726">
    <property type="term" value="P:regulation of cell cycle"/>
    <property type="evidence" value="ECO:0007669"/>
    <property type="project" value="TreeGrafter"/>
</dbReference>
<dbReference type="GO" id="GO:0032007">
    <property type="term" value="P:negative regulation of TOR signaling"/>
    <property type="evidence" value="ECO:0007669"/>
    <property type="project" value="InterPro"/>
</dbReference>
<dbReference type="GeneTree" id="ENSGT00950000183139"/>
<feature type="region of interest" description="Disordered" evidence="12">
    <location>
        <begin position="1163"/>
        <end position="1387"/>
    </location>
</feature>
<dbReference type="FunFam" id="3.40.50.11210:FF:000004">
    <property type="entry name" value="Tuberin isoform X3"/>
    <property type="match status" value="1"/>
</dbReference>
<comment type="function">
    <text evidence="9">Catalytic component of the TSC-TBC complex, a multiprotein complex that acts as a negative regulator of the canonical mTORC1 complex, an evolutionarily conserved central nutrient sensor that stimulates anabolic reactions and macromolecule biosynthesis to promote cellular biomass generation and growth. Within the TSC-TBC complex, TSC2 acts as a GTPase-activating protein (GAP) for the small GTPase RHEB, a direct activator of the protein kinase activity of mTORC1. In absence of nutrients, the TSC-TBC complex inhibits mTORC1, thereby preventing phosphorylation of ribosomal protein S6 kinase (RPS6KB1 and RPS6KB2) and EIF4EBP1 (4E-BP1) by the mTORC1 signaling. The TSC-TBC complex is inactivated in response to nutrients, relieving inhibition of mTORC1. Involved in microtubule-mediated protein transport via its ability to regulate mTORC1 signaling. Also stimulates the intrinsic GTPase activity of the Ras-related proteins RAP1A and RAB5.</text>
</comment>
<dbReference type="InterPro" id="IPR024584">
    <property type="entry name" value="Tuberin_N"/>
</dbReference>
<feature type="domain" description="Rap-GAP" evidence="13">
    <location>
        <begin position="1425"/>
        <end position="1676"/>
    </location>
</feature>
<dbReference type="GO" id="GO:0051056">
    <property type="term" value="P:regulation of small GTPase mediated signal transduction"/>
    <property type="evidence" value="ECO:0007669"/>
    <property type="project" value="InterPro"/>
</dbReference>
<dbReference type="PRINTS" id="PR01431">
    <property type="entry name" value="TUBERIN"/>
</dbReference>
<evidence type="ECO:0000256" key="1">
    <source>
        <dbReference type="ARBA" id="ARBA00004514"/>
    </source>
</evidence>
<keyword evidence="7" id="KW-0458">Lysosome</keyword>
<dbReference type="Pfam" id="PF02145">
    <property type="entry name" value="Rap_GAP"/>
    <property type="match status" value="1"/>
</dbReference>
<dbReference type="GO" id="GO:0046627">
    <property type="term" value="P:negative regulation of insulin receptor signaling pathway"/>
    <property type="evidence" value="ECO:0007669"/>
    <property type="project" value="TreeGrafter"/>
</dbReference>
<reference evidence="14" key="1">
    <citation type="submission" date="2025-08" db="UniProtKB">
        <authorList>
            <consortium name="Ensembl"/>
        </authorList>
    </citation>
    <scope>IDENTIFICATION</scope>
</reference>
<dbReference type="InterPro" id="IPR016024">
    <property type="entry name" value="ARM-type_fold"/>
</dbReference>
<dbReference type="GO" id="GO:0016241">
    <property type="term" value="P:regulation of macroautophagy"/>
    <property type="evidence" value="ECO:0007669"/>
    <property type="project" value="UniProtKB-ARBA"/>
</dbReference>
<dbReference type="InterPro" id="IPR035974">
    <property type="entry name" value="Rap/Ran-GAP_sf"/>
</dbReference>
<evidence type="ECO:0000259" key="13">
    <source>
        <dbReference type="PROSITE" id="PS50085"/>
    </source>
</evidence>
<evidence type="ECO:0000256" key="5">
    <source>
        <dbReference type="ARBA" id="ARBA00022843"/>
    </source>
</evidence>
<dbReference type="InterPro" id="IPR018515">
    <property type="entry name" value="Tuberin-type_domain"/>
</dbReference>
<dbReference type="GO" id="GO:0005765">
    <property type="term" value="C:lysosomal membrane"/>
    <property type="evidence" value="ECO:0007669"/>
    <property type="project" value="UniProtKB-SubCell"/>
</dbReference>
<evidence type="ECO:0000313" key="15">
    <source>
        <dbReference type="Proteomes" id="UP000694425"/>
    </source>
</evidence>
<evidence type="ECO:0000256" key="10">
    <source>
        <dbReference type="ARBA" id="ARBA00070662"/>
    </source>
</evidence>
<dbReference type="SUPFAM" id="SSF48371">
    <property type="entry name" value="ARM repeat"/>
    <property type="match status" value="1"/>
</dbReference>
<dbReference type="GO" id="GO:0030178">
    <property type="term" value="P:negative regulation of Wnt signaling pathway"/>
    <property type="evidence" value="ECO:0007669"/>
    <property type="project" value="TreeGrafter"/>
</dbReference>
<dbReference type="FunFam" id="1.25.10.10:FF:000173">
    <property type="entry name" value="Tuberin isoform B"/>
    <property type="match status" value="1"/>
</dbReference>
<gene>
    <name evidence="14" type="primary">TSC2</name>
</gene>
<keyword evidence="5" id="KW-0832">Ubl conjugation</keyword>
<name>A0A8C7BYW4_NEOVI</name>
<dbReference type="PANTHER" id="PTHR10063:SF0">
    <property type="entry name" value="TUBERIN"/>
    <property type="match status" value="1"/>
</dbReference>
<keyword evidence="15" id="KW-1185">Reference proteome</keyword>
<protein>
    <recommendedName>
        <fullName evidence="10">Tuberin</fullName>
    </recommendedName>
</protein>
<dbReference type="PANTHER" id="PTHR10063">
    <property type="entry name" value="TUBERIN"/>
    <property type="match status" value="1"/>
</dbReference>
<dbReference type="PROSITE" id="PS50085">
    <property type="entry name" value="RAPGAP"/>
    <property type="match status" value="1"/>
</dbReference>
<dbReference type="GO" id="GO:0005096">
    <property type="term" value="F:GTPase activator activity"/>
    <property type="evidence" value="ECO:0007669"/>
    <property type="project" value="UniProtKB-UniRule"/>
</dbReference>
<evidence type="ECO:0000256" key="4">
    <source>
        <dbReference type="ARBA" id="ARBA00022553"/>
    </source>
</evidence>
<dbReference type="GO" id="GO:0005634">
    <property type="term" value="C:nucleus"/>
    <property type="evidence" value="ECO:0007669"/>
    <property type="project" value="InterPro"/>
</dbReference>
<evidence type="ECO:0000256" key="12">
    <source>
        <dbReference type="SAM" id="MobiDB-lite"/>
    </source>
</evidence>
<feature type="compositionally biased region" description="Basic and acidic residues" evidence="12">
    <location>
        <begin position="1293"/>
        <end position="1308"/>
    </location>
</feature>
<feature type="region of interest" description="Disordered" evidence="12">
    <location>
        <begin position="884"/>
        <end position="913"/>
    </location>
</feature>
<evidence type="ECO:0000256" key="7">
    <source>
        <dbReference type="ARBA" id="ARBA00023228"/>
    </source>
</evidence>
<sequence>MAKPTSKDSGLKEKFRNLLGLGTPRPNPRSAEGKQTEFIITADILRELSVECGINNRIRVIGQICEVAKTKKFEEHAVEALWKAVADLLQPERPPEARHAVLALLKAIVQGQWDHLGVLRALFFKVIKDYPSNEDLHERLEVFKALTDNGRHITYLEEELAGFVLQWMDIGLSSEFLLVLVNLVKFNSCYLDEYIASMVHMICLLCVQTVSSVDIEVSLQVLDAVVCYNCLPAESLPLFIVTLCRTINVKELCEPCWKLMRNLLGTHLGHSAIYNMCRIMEDRAYKEDAALLRGAVFFVGMALWGAHRLYSLKNSPTSVLPSFYEAMTCPNEVVSYEIVLSITRLIKKYRRELQAVTWDILLTIMERLLQQLQESSLLNLITYRAQSIHPAKDGWIHNLQLLMERFFRNESRSAVRIKVLDVLSFVLLINRQFYEEELISSVVISQLSHVPEDKDPQVRKLATQLLVDLAEGCHTHHFNSLLDIVEKVMSRSLSPPAELEERDVAAYSASVEDVRTAVLGLLVILQTKLYSLPASHAMRVYETLVGHIQLHYKHDYTLPIAASIRLQAFDFLLLLRADSLHRLGLPSKDGAVRFSPYCVCDAMEPERGPEKKASGALSNPTGPPGPVPTGPAVRLGSLPYSLLFRVLLQCLKQEADWKVLKLVLGKLPESLRYKVLIFTSPCSVDQLSAALCSMLSGPRTLERLRGTPEGFSRTDLHLAVVPVLTALISYHNYLDKTRQREMVYCLEQGLIYRCASQCVVALAICSVEMPDIIIKALPVLVVKLTHISATASMAVPLLEFLSTLARLPHLYRNFAAEQYASVFAISLPYTNPSKFNQYIVCLAHHVIAMWFIRCRLPFRKDFVPFITKGLRSNVLLSFDDTPEKDSFRARSTSLNERPKRIQTSLTSASLGSADENSMAQADDNLKNLHLELTETCLDMMARYVFSNFTAVPKRSPVGEFLLAGGRTKTWLVGNKLVTVTTSVGTGTRSLLGLDSGELQGGPELSTDAGVHVRQTKEAPAKLESQAGQQVCRGARDRVRSMSGGHGLRVGTLDTPASHFAGGPTSPGAQTAPASKPERASAGTQFPAQEKTSLAAYVPLLTQGWAEILVRRPTGNTSWLMSLENPLSPFSSDINNMPLQELSNALMAAERFKERRDTALYKSLSVPAAGSAKPPPPPRSNTDSAVVPEEGSLSEARLPTEPTELEDFEATLGTDRDRRGGRAEAYSRSSSSSSQEERFPAEEPTAAGGVPIERAVSSEGARPSAELPFQPSQPLSKSSSSPELQTLQDILGDPGDKTDVGRLSPEAKARSQSGILDGAGASWSAPGEESQGRGPTQPEGPLPSSCPRSPSGLRPRGYTISDSAPSRRGKRVERDAFKSRTGASNTEKVPGINPSFVFLQLYHSPFFGDESNKPILLPNESFERSVQLLDQIPSYDTHKIAVLYVGEGQSNSELAILSNEHGSYRYTEFLTGLGKLIELKDCQPDKVYLGGLDVCGEDGQFTYCWHDDIMQAVFHIATLMPTKDVDKHRCDKKRHLGNDFVSIVYNDSGEDFKLGTIRGQFNFVHVIITPLDYECNLVSLQCRKGEPRGVGPGGIWGPEPWCELRFSPDMEGLVDTSVAKIVSDRNLPFVARQMALHANMASQVHHSRSNPTDIYPSKWIARLRHIKRLRHRIQEEAQYSSPSLPLLQTHTPGHGKAPAPVPAEPVPAYETGQRKRLISTVDDFTEFV</sequence>
<dbReference type="Gene3D" id="1.25.10.10">
    <property type="entry name" value="Leucine-rich Repeat Variant"/>
    <property type="match status" value="1"/>
</dbReference>
<accession>A0A8C7BYW4</accession>
<dbReference type="InterPro" id="IPR003913">
    <property type="entry name" value="Tuberin"/>
</dbReference>
<dbReference type="InterPro" id="IPR000331">
    <property type="entry name" value="Rap/Ran_GAP_dom"/>
</dbReference>
<evidence type="ECO:0000256" key="6">
    <source>
        <dbReference type="ARBA" id="ARBA00023136"/>
    </source>
</evidence>
<evidence type="ECO:0000256" key="9">
    <source>
        <dbReference type="ARBA" id="ARBA00054764"/>
    </source>
</evidence>
<organism evidence="14 15">
    <name type="scientific">Neovison vison</name>
    <name type="common">American mink</name>
    <name type="synonym">Mustela vison</name>
    <dbReference type="NCBI Taxonomy" id="452646"/>
    <lineage>
        <taxon>Eukaryota</taxon>
        <taxon>Metazoa</taxon>
        <taxon>Chordata</taxon>
        <taxon>Craniata</taxon>
        <taxon>Vertebrata</taxon>
        <taxon>Euteleostomi</taxon>
        <taxon>Mammalia</taxon>
        <taxon>Eutheria</taxon>
        <taxon>Laurasiatheria</taxon>
        <taxon>Carnivora</taxon>
        <taxon>Caniformia</taxon>
        <taxon>Musteloidea</taxon>
        <taxon>Mustelidae</taxon>
        <taxon>Mustelinae</taxon>
        <taxon>Neogale</taxon>
    </lineage>
</organism>
<comment type="subcellular location">
    <subcellularLocation>
        <location evidence="1">Cytoplasm</location>
        <location evidence="1">Cytosol</location>
    </subcellularLocation>
    <subcellularLocation>
        <location evidence="8">Lysosome membrane</location>
        <topology evidence="8">Peripheral membrane protein</topology>
    </subcellularLocation>
</comment>
<dbReference type="Ensembl" id="ENSNVIT00000033938.1">
    <property type="protein sequence ID" value="ENSNVIP00000029300.1"/>
    <property type="gene ID" value="ENSNVIG00000022292.1"/>
</dbReference>
<feature type="compositionally biased region" description="Polar residues" evidence="12">
    <location>
        <begin position="889"/>
        <end position="913"/>
    </location>
</feature>
<dbReference type="InterPro" id="IPR011989">
    <property type="entry name" value="ARM-like"/>
</dbReference>
<feature type="region of interest" description="Disordered" evidence="12">
    <location>
        <begin position="1054"/>
        <end position="1081"/>
    </location>
</feature>
<feature type="compositionally biased region" description="Low complexity" evidence="12">
    <location>
        <begin position="1266"/>
        <end position="1286"/>
    </location>
</feature>
<dbReference type="InterPro" id="IPR027107">
    <property type="entry name" value="Tuberin/Ral-act_asu"/>
</dbReference>
<dbReference type="Pfam" id="PF11864">
    <property type="entry name" value="DUF3384"/>
    <property type="match status" value="1"/>
</dbReference>
<dbReference type="Proteomes" id="UP000694425">
    <property type="component" value="Unplaced"/>
</dbReference>
<dbReference type="GO" id="GO:0051898">
    <property type="term" value="P:negative regulation of phosphatidylinositol 3-kinase/protein kinase B signal transduction"/>
    <property type="evidence" value="ECO:0007669"/>
    <property type="project" value="TreeGrafter"/>
</dbReference>
<evidence type="ECO:0000256" key="11">
    <source>
        <dbReference type="PROSITE-ProRule" id="PRU00165"/>
    </source>
</evidence>
<dbReference type="SUPFAM" id="SSF111347">
    <property type="entry name" value="Rap/Ran-GAP"/>
    <property type="match status" value="1"/>
</dbReference>
<dbReference type="GO" id="GO:0045202">
    <property type="term" value="C:synapse"/>
    <property type="evidence" value="ECO:0007669"/>
    <property type="project" value="UniProtKB-ARBA"/>
</dbReference>
<feature type="region of interest" description="Disordered" evidence="12">
    <location>
        <begin position="1679"/>
        <end position="1708"/>
    </location>
</feature>
<dbReference type="Pfam" id="PF03542">
    <property type="entry name" value="Tuberin"/>
    <property type="match status" value="1"/>
</dbReference>